<dbReference type="EMBL" id="BBPI01000011">
    <property type="protein sequence ID" value="GAL99776.1"/>
    <property type="molecule type" value="Genomic_DNA"/>
</dbReference>
<organism evidence="2 3">
    <name type="scientific">Sphingomonas parapaucimobilis NBRC 15100</name>
    <dbReference type="NCBI Taxonomy" id="1219049"/>
    <lineage>
        <taxon>Bacteria</taxon>
        <taxon>Pseudomonadati</taxon>
        <taxon>Pseudomonadota</taxon>
        <taxon>Alphaproteobacteria</taxon>
        <taxon>Sphingomonadales</taxon>
        <taxon>Sphingomonadaceae</taxon>
        <taxon>Sphingomonas</taxon>
    </lineage>
</organism>
<sequence length="131" mass="13523">MSTAIGLILMLQTATPVLPLRRITPRADCLPGPDEVVVCGRASDRYRIPPSVRSTGMEADGTGSGLSGTQILGGTGPCGIFAGQRRCSPTEAQEAGYGGGRDPLTFGTKILTRLTDPDAEIDSPPTLPAGQ</sequence>
<dbReference type="RefSeq" id="WP_157013552.1">
    <property type="nucleotide sequence ID" value="NZ_BBPI01000011.1"/>
</dbReference>
<dbReference type="AlphaFoldDB" id="A0A0A1W3M4"/>
<evidence type="ECO:0000313" key="3">
    <source>
        <dbReference type="Proteomes" id="UP000032305"/>
    </source>
</evidence>
<feature type="region of interest" description="Disordered" evidence="1">
    <location>
        <begin position="49"/>
        <end position="69"/>
    </location>
</feature>
<accession>A0A0A1W3M4</accession>
<dbReference type="eggNOG" id="ENOG5032I39">
    <property type="taxonomic scope" value="Bacteria"/>
</dbReference>
<evidence type="ECO:0000313" key="2">
    <source>
        <dbReference type="EMBL" id="GAL99776.1"/>
    </source>
</evidence>
<reference evidence="2 3" key="1">
    <citation type="submission" date="2014-11" db="EMBL/GenBank/DDBJ databases">
        <title>Whole genome shotgun sequence of Sphingomonas parapaucimobilis NBRC 15100.</title>
        <authorList>
            <person name="Katano-Makiyama Y."/>
            <person name="Hosoyama A."/>
            <person name="Hashimoto M."/>
            <person name="Hosoyama Y."/>
            <person name="Noguchi M."/>
            <person name="Numata M."/>
            <person name="Tsuchikane K."/>
            <person name="Hirakata S."/>
            <person name="Uohara A."/>
            <person name="Shimodaira J."/>
            <person name="Ohji S."/>
            <person name="Ichikawa N."/>
            <person name="Kimura A."/>
            <person name="Yamazoe A."/>
            <person name="Fujita N."/>
        </authorList>
    </citation>
    <scope>NUCLEOTIDE SEQUENCE [LARGE SCALE GENOMIC DNA]</scope>
    <source>
        <strain evidence="2 3">NBRC 15100</strain>
    </source>
</reference>
<dbReference type="OrthoDB" id="7584310at2"/>
<proteinExistence type="predicted"/>
<name>A0A0A1W3M4_9SPHN</name>
<protein>
    <submittedName>
        <fullName evidence="2">Uncharacterized protein</fullName>
    </submittedName>
</protein>
<dbReference type="Proteomes" id="UP000032305">
    <property type="component" value="Unassembled WGS sequence"/>
</dbReference>
<gene>
    <name evidence="2" type="ORF">SP5_011_00040</name>
</gene>
<keyword evidence="3" id="KW-1185">Reference proteome</keyword>
<evidence type="ECO:0000256" key="1">
    <source>
        <dbReference type="SAM" id="MobiDB-lite"/>
    </source>
</evidence>
<comment type="caution">
    <text evidence="2">The sequence shown here is derived from an EMBL/GenBank/DDBJ whole genome shotgun (WGS) entry which is preliminary data.</text>
</comment>